<organism evidence="2 3">
    <name type="scientific">Sphaeroforma arctica JP610</name>
    <dbReference type="NCBI Taxonomy" id="667725"/>
    <lineage>
        <taxon>Eukaryota</taxon>
        <taxon>Ichthyosporea</taxon>
        <taxon>Ichthyophonida</taxon>
        <taxon>Sphaeroforma</taxon>
    </lineage>
</organism>
<evidence type="ECO:0000313" key="3">
    <source>
        <dbReference type="Proteomes" id="UP000054560"/>
    </source>
</evidence>
<accession>A0A0L0F1X7</accession>
<sequence length="55" mass="6073">MLRTLACRTATTASVSGSRRTAVLITNRLISTTERDTKDDNESSNFRFAGGRTKH</sequence>
<dbReference type="Proteomes" id="UP000054560">
    <property type="component" value="Unassembled WGS sequence"/>
</dbReference>
<name>A0A0L0F1X7_9EUKA</name>
<dbReference type="EMBL" id="KQ250458">
    <property type="protein sequence ID" value="KNC70692.1"/>
    <property type="molecule type" value="Genomic_DNA"/>
</dbReference>
<protein>
    <submittedName>
        <fullName evidence="2">Uncharacterized protein</fullName>
    </submittedName>
</protein>
<feature type="non-terminal residue" evidence="2">
    <location>
        <position position="55"/>
    </location>
</feature>
<proteinExistence type="predicted"/>
<gene>
    <name evidence="2" type="ORF">SARC_16779</name>
</gene>
<evidence type="ECO:0000313" key="2">
    <source>
        <dbReference type="EMBL" id="KNC70692.1"/>
    </source>
</evidence>
<dbReference type="RefSeq" id="XP_014144594.1">
    <property type="nucleotide sequence ID" value="XM_014289119.1"/>
</dbReference>
<dbReference type="AlphaFoldDB" id="A0A0L0F1X7"/>
<evidence type="ECO:0000256" key="1">
    <source>
        <dbReference type="SAM" id="MobiDB-lite"/>
    </source>
</evidence>
<reference evidence="2 3" key="1">
    <citation type="submission" date="2011-02" db="EMBL/GenBank/DDBJ databases">
        <title>The Genome Sequence of Sphaeroforma arctica JP610.</title>
        <authorList>
            <consortium name="The Broad Institute Genome Sequencing Platform"/>
            <person name="Russ C."/>
            <person name="Cuomo C."/>
            <person name="Young S.K."/>
            <person name="Zeng Q."/>
            <person name="Gargeya S."/>
            <person name="Alvarado L."/>
            <person name="Berlin A."/>
            <person name="Chapman S.B."/>
            <person name="Chen Z."/>
            <person name="Freedman E."/>
            <person name="Gellesch M."/>
            <person name="Goldberg J."/>
            <person name="Griggs A."/>
            <person name="Gujja S."/>
            <person name="Heilman E."/>
            <person name="Heiman D."/>
            <person name="Howarth C."/>
            <person name="Mehta T."/>
            <person name="Neiman D."/>
            <person name="Pearson M."/>
            <person name="Roberts A."/>
            <person name="Saif S."/>
            <person name="Shea T."/>
            <person name="Shenoy N."/>
            <person name="Sisk P."/>
            <person name="Stolte C."/>
            <person name="Sykes S."/>
            <person name="White J."/>
            <person name="Yandava C."/>
            <person name="Burger G."/>
            <person name="Gray M.W."/>
            <person name="Holland P.W.H."/>
            <person name="King N."/>
            <person name="Lang F.B.F."/>
            <person name="Roger A.J."/>
            <person name="Ruiz-Trillo I."/>
            <person name="Haas B."/>
            <person name="Nusbaum C."/>
            <person name="Birren B."/>
        </authorList>
    </citation>
    <scope>NUCLEOTIDE SEQUENCE [LARGE SCALE GENOMIC DNA]</scope>
    <source>
        <strain evidence="2 3">JP610</strain>
    </source>
</reference>
<keyword evidence="3" id="KW-1185">Reference proteome</keyword>
<feature type="region of interest" description="Disordered" evidence="1">
    <location>
        <begin position="33"/>
        <end position="55"/>
    </location>
</feature>
<dbReference type="GeneID" id="25917283"/>